<proteinExistence type="predicted"/>
<evidence type="ECO:0000313" key="1">
    <source>
        <dbReference type="EMBL" id="MDL2342534.1"/>
    </source>
</evidence>
<dbReference type="RefSeq" id="WP_285520574.1">
    <property type="nucleotide sequence ID" value="NZ_JASNGB010000001.1"/>
</dbReference>
<reference evidence="1 2" key="1">
    <citation type="submission" date="2023-05" db="EMBL/GenBank/DDBJ databases">
        <authorList>
            <person name="Gao F."/>
        </authorList>
    </citation>
    <scope>NUCLEOTIDE SEQUENCE [LARGE SCALE GENOMIC DNA]</scope>
    <source>
        <strain evidence="1 2">MIMF12</strain>
    </source>
</reference>
<protein>
    <submittedName>
        <fullName evidence="1">Uncharacterized protein</fullName>
    </submittedName>
</protein>
<sequence length="158" mass="16891">MKRIAMQDTSPISVTRTWKLDLYADYGDGSSARVFVATRTVTLSGGRDEQGHALPIVATVDGAEVPTEEAVQLLTWAKRDGRATLLSDERSIPTIGKAQGCELHRELGRLGYRNHYSVAGEALERPVASLATLTAQEAGVVRSYAYGQLGLTTGSVAA</sequence>
<name>A0ABT7JBU6_9DEIO</name>
<accession>A0ABT7JBU6</accession>
<evidence type="ECO:0000313" key="2">
    <source>
        <dbReference type="Proteomes" id="UP001302059"/>
    </source>
</evidence>
<dbReference type="EMBL" id="JASNGB010000001">
    <property type="protein sequence ID" value="MDL2342534.1"/>
    <property type="molecule type" value="Genomic_DNA"/>
</dbReference>
<dbReference type="Proteomes" id="UP001302059">
    <property type="component" value="Unassembled WGS sequence"/>
</dbReference>
<keyword evidence="2" id="KW-1185">Reference proteome</keyword>
<comment type="caution">
    <text evidence="1">The sequence shown here is derived from an EMBL/GenBank/DDBJ whole genome shotgun (WGS) entry which is preliminary data.</text>
</comment>
<gene>
    <name evidence="1" type="ORF">QOL99_00025</name>
</gene>
<organism evidence="1 2">
    <name type="scientific">Deinococcus rhizophilus</name>
    <dbReference type="NCBI Taxonomy" id="3049544"/>
    <lineage>
        <taxon>Bacteria</taxon>
        <taxon>Thermotogati</taxon>
        <taxon>Deinococcota</taxon>
        <taxon>Deinococci</taxon>
        <taxon>Deinococcales</taxon>
        <taxon>Deinococcaceae</taxon>
        <taxon>Deinococcus</taxon>
    </lineage>
</organism>